<reference evidence="6 7" key="2">
    <citation type="submission" date="2019-01" db="EMBL/GenBank/DDBJ databases">
        <title>Tautonia sociabilis, a novel thermotolerant planctomycete of Isosphaeraceae family, isolated from a 4000 m deep subterranean habitat.</title>
        <authorList>
            <person name="Kovaleva O.L."/>
            <person name="Elcheninov A.G."/>
            <person name="Van Heerden E."/>
            <person name="Toshchakov S.V."/>
            <person name="Novikov A."/>
            <person name="Bonch-Osmolovskaya E.A."/>
            <person name="Kublanov I.V."/>
        </authorList>
    </citation>
    <scope>NUCLEOTIDE SEQUENCE [LARGE SCALE GENOMIC DNA]</scope>
    <source>
        <strain evidence="6 7">GM2012</strain>
    </source>
</reference>
<organism evidence="6 7">
    <name type="scientific">Tautonia sociabilis</name>
    <dbReference type="NCBI Taxonomy" id="2080755"/>
    <lineage>
        <taxon>Bacteria</taxon>
        <taxon>Pseudomonadati</taxon>
        <taxon>Planctomycetota</taxon>
        <taxon>Planctomycetia</taxon>
        <taxon>Isosphaerales</taxon>
        <taxon>Isosphaeraceae</taxon>
        <taxon>Tautonia</taxon>
    </lineage>
</organism>
<sequence>MRGNSTVTPIRIAPLLALAGLTLPPIATSSQDDRPATATGVVFHDRDRDGSRGDDEEGIAGVRVSNGREIATTDAEGRYELPIDDDTILFVIKPRGWMTPVNEDHLPRFFYIHKPAGSPESRFPGVAPTGPLPESIDFPLHPQAEPDVFRALFFGDTQPRDLKEVEYIAHDVIEPILREGTDASFGVTLGDIVFDDLSVMDPLNKAIALIGIPWYNVIGNHDMNYDADDDDHSDETFERIYGPSYYAFDHGPVHFLVLDDVSWFVPEGEDRGRYIGGLGARQMEFIRNDLAMIPEDQLVVLMMHIPLLEVEDRQELYRLIEQRPFALSVSAHTHFLEHVFIGEEDGFRGAQPHHHVVNVTVCGSWWSGTPDEQGIPHTTMRDGAPNGYSVFTFDGHDYDIEFRAARRPADHQMTIFAPEEVASSDAGDTEVLVNVFNGSEKSTVEMAFGDSESWTLLEHVAVPDPYYAKMKELEAGANPPPGRKLPGIIDSPHIWRGLLPADPEPGTHVIRVRTTDQFGKTYFDQRIIRVR</sequence>
<dbReference type="InterPro" id="IPR029052">
    <property type="entry name" value="Metallo-depent_PP-like"/>
</dbReference>
<dbReference type="Pfam" id="PF16370">
    <property type="entry name" value="MetallophosC"/>
    <property type="match status" value="1"/>
</dbReference>
<evidence type="ECO:0000256" key="1">
    <source>
        <dbReference type="SAM" id="MobiDB-lite"/>
    </source>
</evidence>
<protein>
    <submittedName>
        <fullName evidence="6">Metallophosphoesterase</fullName>
    </submittedName>
</protein>
<name>A0A432MGF6_9BACT</name>
<feature type="compositionally biased region" description="Basic and acidic residues" evidence="1">
    <location>
        <begin position="43"/>
        <end position="53"/>
    </location>
</feature>
<accession>A0A432MGF6</accession>
<evidence type="ECO:0000259" key="3">
    <source>
        <dbReference type="Pfam" id="PF00149"/>
    </source>
</evidence>
<dbReference type="SUPFAM" id="SSF56300">
    <property type="entry name" value="Metallo-dependent phosphatases"/>
    <property type="match status" value="1"/>
</dbReference>
<gene>
    <name evidence="6" type="ORF">TsocGM_17705</name>
</gene>
<feature type="domain" description="Calcineurin-like phosphoesterase" evidence="3">
    <location>
        <begin position="150"/>
        <end position="334"/>
    </location>
</feature>
<dbReference type="AlphaFoldDB" id="A0A432MGF6"/>
<dbReference type="PANTHER" id="PTHR43143">
    <property type="entry name" value="METALLOPHOSPHOESTERASE, CALCINEURIN SUPERFAMILY"/>
    <property type="match status" value="1"/>
</dbReference>
<keyword evidence="7" id="KW-1185">Reference proteome</keyword>
<feature type="domain" description="Calcineurin-like phosphoesterase N-terminal" evidence="5">
    <location>
        <begin position="55"/>
        <end position="120"/>
    </location>
</feature>
<evidence type="ECO:0000313" key="7">
    <source>
        <dbReference type="Proteomes" id="UP000280296"/>
    </source>
</evidence>
<dbReference type="InterPro" id="IPR051918">
    <property type="entry name" value="STPP_CPPED1"/>
</dbReference>
<feature type="signal peptide" evidence="2">
    <location>
        <begin position="1"/>
        <end position="19"/>
    </location>
</feature>
<dbReference type="Proteomes" id="UP000280296">
    <property type="component" value="Unassembled WGS sequence"/>
</dbReference>
<evidence type="ECO:0000313" key="6">
    <source>
        <dbReference type="EMBL" id="RUL85710.1"/>
    </source>
</evidence>
<dbReference type="OrthoDB" id="235808at2"/>
<feature type="chain" id="PRO_5019106568" evidence="2">
    <location>
        <begin position="20"/>
        <end position="531"/>
    </location>
</feature>
<evidence type="ECO:0000259" key="5">
    <source>
        <dbReference type="Pfam" id="PF16371"/>
    </source>
</evidence>
<dbReference type="Gene3D" id="3.60.21.10">
    <property type="match status" value="1"/>
</dbReference>
<evidence type="ECO:0000259" key="4">
    <source>
        <dbReference type="Pfam" id="PF16370"/>
    </source>
</evidence>
<dbReference type="Pfam" id="PF16371">
    <property type="entry name" value="MetallophosN"/>
    <property type="match status" value="1"/>
</dbReference>
<dbReference type="InterPro" id="IPR032288">
    <property type="entry name" value="Metallophos_C"/>
</dbReference>
<proteinExistence type="predicted"/>
<dbReference type="InterPro" id="IPR004843">
    <property type="entry name" value="Calcineurin-like_PHP"/>
</dbReference>
<dbReference type="InterPro" id="IPR032285">
    <property type="entry name" value="Metallophos_N"/>
</dbReference>
<feature type="region of interest" description="Disordered" evidence="1">
    <location>
        <begin position="26"/>
        <end position="58"/>
    </location>
</feature>
<dbReference type="Gene3D" id="2.60.40.10">
    <property type="entry name" value="Immunoglobulins"/>
    <property type="match status" value="1"/>
</dbReference>
<feature type="domain" description="Calcineurin-like phosphoesterase C-terminal" evidence="4">
    <location>
        <begin position="358"/>
        <end position="522"/>
    </location>
</feature>
<dbReference type="GO" id="GO:0016787">
    <property type="term" value="F:hydrolase activity"/>
    <property type="evidence" value="ECO:0007669"/>
    <property type="project" value="InterPro"/>
</dbReference>
<keyword evidence="2" id="KW-0732">Signal</keyword>
<dbReference type="InterPro" id="IPR013783">
    <property type="entry name" value="Ig-like_fold"/>
</dbReference>
<dbReference type="PANTHER" id="PTHR43143:SF6">
    <property type="entry name" value="BLL3016 PROTEIN"/>
    <property type="match status" value="1"/>
</dbReference>
<evidence type="ECO:0000256" key="2">
    <source>
        <dbReference type="SAM" id="SignalP"/>
    </source>
</evidence>
<comment type="caution">
    <text evidence="6">The sequence shown here is derived from an EMBL/GenBank/DDBJ whole genome shotgun (WGS) entry which is preliminary data.</text>
</comment>
<dbReference type="SUPFAM" id="SSF117074">
    <property type="entry name" value="Hypothetical protein PA1324"/>
    <property type="match status" value="1"/>
</dbReference>
<dbReference type="Pfam" id="PF00149">
    <property type="entry name" value="Metallophos"/>
    <property type="match status" value="1"/>
</dbReference>
<reference evidence="6 7" key="1">
    <citation type="submission" date="2018-12" db="EMBL/GenBank/DDBJ databases">
        <authorList>
            <person name="Toschakov S.V."/>
        </authorList>
    </citation>
    <scope>NUCLEOTIDE SEQUENCE [LARGE SCALE GENOMIC DNA]</scope>
    <source>
        <strain evidence="6 7">GM2012</strain>
    </source>
</reference>
<dbReference type="EMBL" id="RYZH01000037">
    <property type="protein sequence ID" value="RUL85710.1"/>
    <property type="molecule type" value="Genomic_DNA"/>
</dbReference>